<dbReference type="RefSeq" id="WP_119437061.1">
    <property type="nucleotide sequence ID" value="NZ_QWGR01000003.1"/>
</dbReference>
<reference evidence="1 2" key="1">
    <citation type="submission" date="2018-08" db="EMBL/GenBank/DDBJ databases">
        <title>Pallidiluteibacterium maritimus gen. nov., sp. nov., isolated from coastal sediment.</title>
        <authorList>
            <person name="Zhou L.Y."/>
        </authorList>
    </citation>
    <scope>NUCLEOTIDE SEQUENCE [LARGE SCALE GENOMIC DNA]</scope>
    <source>
        <strain evidence="1 2">XSD2</strain>
    </source>
</reference>
<accession>A0A399T2W5</accession>
<keyword evidence="2" id="KW-1185">Reference proteome</keyword>
<dbReference type="SUPFAM" id="SSF48452">
    <property type="entry name" value="TPR-like"/>
    <property type="match status" value="1"/>
</dbReference>
<protein>
    <recommendedName>
        <fullName evidence="3">Tetratricopeptide repeat protein</fullName>
    </recommendedName>
</protein>
<evidence type="ECO:0000313" key="1">
    <source>
        <dbReference type="EMBL" id="RIJ49175.1"/>
    </source>
</evidence>
<dbReference type="EMBL" id="QWGR01000003">
    <property type="protein sequence ID" value="RIJ49175.1"/>
    <property type="molecule type" value="Genomic_DNA"/>
</dbReference>
<evidence type="ECO:0000313" key="2">
    <source>
        <dbReference type="Proteomes" id="UP000265926"/>
    </source>
</evidence>
<dbReference type="AlphaFoldDB" id="A0A399T2W5"/>
<organism evidence="1 2">
    <name type="scientific">Maribellus luteus</name>
    <dbReference type="NCBI Taxonomy" id="2305463"/>
    <lineage>
        <taxon>Bacteria</taxon>
        <taxon>Pseudomonadati</taxon>
        <taxon>Bacteroidota</taxon>
        <taxon>Bacteroidia</taxon>
        <taxon>Marinilabiliales</taxon>
        <taxon>Prolixibacteraceae</taxon>
        <taxon>Maribellus</taxon>
    </lineage>
</organism>
<gene>
    <name evidence="1" type="ORF">D1614_06340</name>
</gene>
<dbReference type="Proteomes" id="UP000265926">
    <property type="component" value="Unassembled WGS sequence"/>
</dbReference>
<name>A0A399T2W5_9BACT</name>
<dbReference type="Gene3D" id="1.25.40.10">
    <property type="entry name" value="Tetratricopeptide repeat domain"/>
    <property type="match status" value="1"/>
</dbReference>
<comment type="caution">
    <text evidence="1">The sequence shown here is derived from an EMBL/GenBank/DDBJ whole genome shotgun (WGS) entry which is preliminary data.</text>
</comment>
<sequence>MNRIPVRFIINISLFPFFFPYDIVSGQDTPALYVEERLGKTGVDDRPKLKIHYEYGEHGDETENYPQAIIQFKNALRIAQYLDDNKLIAQTVNYLVNMFAVTGDFKNSNETYILKLKNAEKNGDTGEIAKKSMNLAPNNYFTGNYDKAILFGLFTLKTKETNTLQTITSIDTNL</sequence>
<dbReference type="InterPro" id="IPR011990">
    <property type="entry name" value="TPR-like_helical_dom_sf"/>
</dbReference>
<proteinExistence type="predicted"/>
<evidence type="ECO:0008006" key="3">
    <source>
        <dbReference type="Google" id="ProtNLM"/>
    </source>
</evidence>